<dbReference type="PANTHER" id="PTHR21490">
    <property type="entry name" value="ENKURIN-RELATED"/>
    <property type="match status" value="1"/>
</dbReference>
<dbReference type="Proteomes" id="UP000027135">
    <property type="component" value="Unassembled WGS sequence"/>
</dbReference>
<evidence type="ECO:0000256" key="5">
    <source>
        <dbReference type="ARBA" id="ARBA00023273"/>
    </source>
</evidence>
<feature type="region of interest" description="Disordered" evidence="6">
    <location>
        <begin position="238"/>
        <end position="259"/>
    </location>
</feature>
<dbReference type="InParanoid" id="A0A067R185"/>
<keyword evidence="5" id="KW-0966">Cell projection</keyword>
<dbReference type="GO" id="GO:0005929">
    <property type="term" value="C:cilium"/>
    <property type="evidence" value="ECO:0007669"/>
    <property type="project" value="UniProtKB-SubCell"/>
</dbReference>
<sequence length="418" mass="46708">MSSLKGVFGNPKPRGGRNFIKENVRQLRKMESNWQNRKEIDSVGGMSRATKFGNVPAIIPPYVNGSQSKSRENTKEASIRISKVLESPSKLLEGSHSSSVGHMTQAGVTQKGHMRTKGSTSKGNGPKRNKDNNVITKGDKAELNCQKNMNLVFENTKDATSSTELSLDISQISSVNSEREPAVSSATRSMGCQTIDPKNFDGLYSEGVIKYPSTRQLPGTKLRHSENRLQVDKVPSLVNRTDSAASDMLTSNETSDPDIQKLSLSELKQNIDEPQEESPETDYVKTKVTSLKTRQRSPVQLVSSLLKAPSSYQRGVIPKYLQERRKEWQKKAEQSVLDAPDPACPLGHVPLPDSERKETLIMLRKSYTDLIQELNMMPVRMDTLRIRNRKIELEKQLNKIEEGIKVFSRPKVFVKIGA</sequence>
<dbReference type="STRING" id="136037.A0A067R185"/>
<reference evidence="8 9" key="1">
    <citation type="journal article" date="2014" name="Nat. Commun.">
        <title>Molecular traces of alternative social organization in a termite genome.</title>
        <authorList>
            <person name="Terrapon N."/>
            <person name="Li C."/>
            <person name="Robertson H.M."/>
            <person name="Ji L."/>
            <person name="Meng X."/>
            <person name="Booth W."/>
            <person name="Chen Z."/>
            <person name="Childers C.P."/>
            <person name="Glastad K.M."/>
            <person name="Gokhale K."/>
            <person name="Gowin J."/>
            <person name="Gronenberg W."/>
            <person name="Hermansen R.A."/>
            <person name="Hu H."/>
            <person name="Hunt B.G."/>
            <person name="Huylmans A.K."/>
            <person name="Khalil S.M."/>
            <person name="Mitchell R.D."/>
            <person name="Munoz-Torres M.C."/>
            <person name="Mustard J.A."/>
            <person name="Pan H."/>
            <person name="Reese J.T."/>
            <person name="Scharf M.E."/>
            <person name="Sun F."/>
            <person name="Vogel H."/>
            <person name="Xiao J."/>
            <person name="Yang W."/>
            <person name="Yang Z."/>
            <person name="Yang Z."/>
            <person name="Zhou J."/>
            <person name="Zhu J."/>
            <person name="Brent C.S."/>
            <person name="Elsik C.G."/>
            <person name="Goodisman M.A."/>
            <person name="Liberles D.A."/>
            <person name="Roe R.M."/>
            <person name="Vargo E.L."/>
            <person name="Vilcinskas A."/>
            <person name="Wang J."/>
            <person name="Bornberg-Bauer E."/>
            <person name="Korb J."/>
            <person name="Zhang G."/>
            <person name="Liebig J."/>
        </authorList>
    </citation>
    <scope>NUCLEOTIDE SEQUENCE [LARGE SCALE GENOMIC DNA]</scope>
    <source>
        <tissue evidence="8">Whole organism</tissue>
    </source>
</reference>
<dbReference type="InterPro" id="IPR052102">
    <property type="entry name" value="Enkurin_domain-protein"/>
</dbReference>
<feature type="region of interest" description="Disordered" evidence="6">
    <location>
        <begin position="91"/>
        <end position="139"/>
    </location>
</feature>
<evidence type="ECO:0000256" key="1">
    <source>
        <dbReference type="ARBA" id="ARBA00004138"/>
    </source>
</evidence>
<keyword evidence="4" id="KW-0206">Cytoskeleton</keyword>
<name>A0A067R185_ZOONE</name>
<organism evidence="8 9">
    <name type="scientific">Zootermopsis nevadensis</name>
    <name type="common">Dampwood termite</name>
    <dbReference type="NCBI Taxonomy" id="136037"/>
    <lineage>
        <taxon>Eukaryota</taxon>
        <taxon>Metazoa</taxon>
        <taxon>Ecdysozoa</taxon>
        <taxon>Arthropoda</taxon>
        <taxon>Hexapoda</taxon>
        <taxon>Insecta</taxon>
        <taxon>Pterygota</taxon>
        <taxon>Neoptera</taxon>
        <taxon>Polyneoptera</taxon>
        <taxon>Dictyoptera</taxon>
        <taxon>Blattodea</taxon>
        <taxon>Blattoidea</taxon>
        <taxon>Termitoidae</taxon>
        <taxon>Termopsidae</taxon>
        <taxon>Zootermopsis</taxon>
    </lineage>
</organism>
<comment type="subcellular location">
    <subcellularLocation>
        <location evidence="1">Cell projection</location>
        <location evidence="1">Cilium</location>
    </subcellularLocation>
    <subcellularLocation>
        <location evidence="2">Cytoplasm</location>
        <location evidence="2">Cytoskeleton</location>
    </subcellularLocation>
</comment>
<dbReference type="PROSITE" id="PS51665">
    <property type="entry name" value="ENKURIN"/>
    <property type="match status" value="1"/>
</dbReference>
<gene>
    <name evidence="8" type="ORF">L798_08893</name>
</gene>
<dbReference type="EMBL" id="KK852785">
    <property type="protein sequence ID" value="KDR16564.1"/>
    <property type="molecule type" value="Genomic_DNA"/>
</dbReference>
<keyword evidence="9" id="KW-1185">Reference proteome</keyword>
<evidence type="ECO:0000259" key="7">
    <source>
        <dbReference type="PROSITE" id="PS51665"/>
    </source>
</evidence>
<proteinExistence type="predicted"/>
<evidence type="ECO:0000256" key="6">
    <source>
        <dbReference type="SAM" id="MobiDB-lite"/>
    </source>
</evidence>
<protein>
    <recommendedName>
        <fullName evidence="7">Enkurin domain-containing protein</fullName>
    </recommendedName>
</protein>
<dbReference type="PANTHER" id="PTHR21490:SF2">
    <property type="entry name" value="ENKURIN DOMAIN-CONTAINING PROTEIN 1"/>
    <property type="match status" value="1"/>
</dbReference>
<evidence type="ECO:0000313" key="8">
    <source>
        <dbReference type="EMBL" id="KDR16564.1"/>
    </source>
</evidence>
<dbReference type="GO" id="GO:0005881">
    <property type="term" value="C:cytoplasmic microtubule"/>
    <property type="evidence" value="ECO:0007669"/>
    <property type="project" value="TreeGrafter"/>
</dbReference>
<dbReference type="eggNOG" id="ENOG502QU1P">
    <property type="taxonomic scope" value="Eukaryota"/>
</dbReference>
<dbReference type="AlphaFoldDB" id="A0A067R185"/>
<feature type="domain" description="Enkurin" evidence="7">
    <location>
        <begin position="323"/>
        <end position="415"/>
    </location>
</feature>
<evidence type="ECO:0000256" key="3">
    <source>
        <dbReference type="ARBA" id="ARBA00022490"/>
    </source>
</evidence>
<dbReference type="Pfam" id="PF13864">
    <property type="entry name" value="Enkurin"/>
    <property type="match status" value="1"/>
</dbReference>
<dbReference type="InterPro" id="IPR027012">
    <property type="entry name" value="Enkurin_dom"/>
</dbReference>
<evidence type="ECO:0000256" key="2">
    <source>
        <dbReference type="ARBA" id="ARBA00004245"/>
    </source>
</evidence>
<feature type="compositionally biased region" description="Polar residues" evidence="6">
    <location>
        <begin position="95"/>
        <end position="108"/>
    </location>
</feature>
<accession>A0A067R185</accession>
<feature type="compositionally biased region" description="Polar residues" evidence="6">
    <location>
        <begin position="238"/>
        <end position="254"/>
    </location>
</feature>
<evidence type="ECO:0000256" key="4">
    <source>
        <dbReference type="ARBA" id="ARBA00023212"/>
    </source>
</evidence>
<evidence type="ECO:0000313" key="9">
    <source>
        <dbReference type="Proteomes" id="UP000027135"/>
    </source>
</evidence>
<keyword evidence="3" id="KW-0963">Cytoplasm</keyword>